<dbReference type="EnsemblPlants" id="Solyc10g045457.1.1">
    <property type="protein sequence ID" value="Solyc10g045457.1.1"/>
    <property type="gene ID" value="Solyc10g045457.1"/>
</dbReference>
<reference evidence="1" key="2">
    <citation type="submission" date="2019-01" db="UniProtKB">
        <authorList>
            <consortium name="EnsemblPlants"/>
        </authorList>
    </citation>
    <scope>IDENTIFICATION</scope>
    <source>
        <strain evidence="1">cv. Heinz 1706</strain>
    </source>
</reference>
<organism evidence="1">
    <name type="scientific">Solanum lycopersicum</name>
    <name type="common">Tomato</name>
    <name type="synonym">Lycopersicon esculentum</name>
    <dbReference type="NCBI Taxonomy" id="4081"/>
    <lineage>
        <taxon>Eukaryota</taxon>
        <taxon>Viridiplantae</taxon>
        <taxon>Streptophyta</taxon>
        <taxon>Embryophyta</taxon>
        <taxon>Tracheophyta</taxon>
        <taxon>Spermatophyta</taxon>
        <taxon>Magnoliopsida</taxon>
        <taxon>eudicotyledons</taxon>
        <taxon>Gunneridae</taxon>
        <taxon>Pentapetalae</taxon>
        <taxon>asterids</taxon>
        <taxon>lamiids</taxon>
        <taxon>Solanales</taxon>
        <taxon>Solanaceae</taxon>
        <taxon>Solanoideae</taxon>
        <taxon>Solaneae</taxon>
        <taxon>Solanum</taxon>
        <taxon>Solanum subgen. Lycopersicon</taxon>
    </lineage>
</organism>
<name>A0A3Q7J9Y4_SOLLC</name>
<evidence type="ECO:0000313" key="1">
    <source>
        <dbReference type="EnsemblPlants" id="Solyc10g045457.1.1"/>
    </source>
</evidence>
<evidence type="ECO:0000313" key="2">
    <source>
        <dbReference type="Proteomes" id="UP000004994"/>
    </source>
</evidence>
<protein>
    <recommendedName>
        <fullName evidence="3">Ubiquitin-like domain-containing protein</fullName>
    </recommendedName>
</protein>
<dbReference type="Gramene" id="Solyc10g045457.1.1">
    <property type="protein sequence ID" value="Solyc10g045457.1.1"/>
    <property type="gene ID" value="Solyc10g045457.1"/>
</dbReference>
<reference evidence="1" key="1">
    <citation type="journal article" date="2012" name="Nature">
        <title>The tomato genome sequence provides insights into fleshy fruit evolution.</title>
        <authorList>
            <consortium name="Tomato Genome Consortium"/>
        </authorList>
    </citation>
    <scope>NUCLEOTIDE SEQUENCE [LARGE SCALE GENOMIC DNA]</scope>
    <source>
        <strain evidence="1">cv. Heinz 1706</strain>
    </source>
</reference>
<keyword evidence="2" id="KW-1185">Reference proteome</keyword>
<dbReference type="Proteomes" id="UP000004994">
    <property type="component" value="Chromosome 10"/>
</dbReference>
<proteinExistence type="predicted"/>
<accession>A0A3Q7J9Y4</accession>
<sequence length="131" mass="15620">LSSLTRFWNWHFGNIKFLGDYQWRERERHAGPFFAILGAMLACFSTEWEAATNEGVWGTPRKWRWEIPEDGRTLADYNIEQESTLHLRLHGGIIELLWWFLLGSTIRRFVASAMKCEHNNQLRPKKKISRW</sequence>
<evidence type="ECO:0008006" key="3">
    <source>
        <dbReference type="Google" id="ProtNLM"/>
    </source>
</evidence>
<dbReference type="InParanoid" id="A0A3Q7J9Y4"/>
<dbReference type="AlphaFoldDB" id="A0A3Q7J9Y4"/>
<dbReference type="STRING" id="4081.A0A3Q7J9Y4"/>
<dbReference type="Gene3D" id="3.10.20.90">
    <property type="entry name" value="Phosphatidylinositol 3-kinase Catalytic Subunit, Chain A, domain 1"/>
    <property type="match status" value="1"/>
</dbReference>